<feature type="region of interest" description="Disordered" evidence="1">
    <location>
        <begin position="476"/>
        <end position="502"/>
    </location>
</feature>
<feature type="compositionally biased region" description="Polar residues" evidence="1">
    <location>
        <begin position="490"/>
        <end position="502"/>
    </location>
</feature>
<feature type="compositionally biased region" description="Basic and acidic residues" evidence="1">
    <location>
        <begin position="479"/>
        <end position="489"/>
    </location>
</feature>
<comment type="caution">
    <text evidence="2">The sequence shown here is derived from an EMBL/GenBank/DDBJ whole genome shotgun (WGS) entry which is preliminary data.</text>
</comment>
<dbReference type="Pfam" id="PF09741">
    <property type="entry name" value="DUF2045"/>
    <property type="match status" value="1"/>
</dbReference>
<evidence type="ECO:0008006" key="4">
    <source>
        <dbReference type="Google" id="ProtNLM"/>
    </source>
</evidence>
<evidence type="ECO:0000256" key="1">
    <source>
        <dbReference type="SAM" id="MobiDB-lite"/>
    </source>
</evidence>
<name>A0ABD1F375_HYPHA</name>
<proteinExistence type="predicted"/>
<dbReference type="InterPro" id="IPR019141">
    <property type="entry name" value="DUF2045"/>
</dbReference>
<gene>
    <name evidence="2" type="ORF">ABEB36_005986</name>
</gene>
<dbReference type="AlphaFoldDB" id="A0ABD1F375"/>
<organism evidence="2 3">
    <name type="scientific">Hypothenemus hampei</name>
    <name type="common">Coffee berry borer</name>
    <dbReference type="NCBI Taxonomy" id="57062"/>
    <lineage>
        <taxon>Eukaryota</taxon>
        <taxon>Metazoa</taxon>
        <taxon>Ecdysozoa</taxon>
        <taxon>Arthropoda</taxon>
        <taxon>Hexapoda</taxon>
        <taxon>Insecta</taxon>
        <taxon>Pterygota</taxon>
        <taxon>Neoptera</taxon>
        <taxon>Endopterygota</taxon>
        <taxon>Coleoptera</taxon>
        <taxon>Polyphaga</taxon>
        <taxon>Cucujiformia</taxon>
        <taxon>Curculionidae</taxon>
        <taxon>Scolytinae</taxon>
        <taxon>Hypothenemus</taxon>
    </lineage>
</organism>
<dbReference type="EMBL" id="JBDJPC010000004">
    <property type="protein sequence ID" value="KAL1506662.1"/>
    <property type="molecule type" value="Genomic_DNA"/>
</dbReference>
<reference evidence="2 3" key="1">
    <citation type="submission" date="2024-05" db="EMBL/GenBank/DDBJ databases">
        <title>Genetic variation in Jamaican populations of the coffee berry borer (Hypothenemus hampei).</title>
        <authorList>
            <person name="Errbii M."/>
            <person name="Myrie A."/>
        </authorList>
    </citation>
    <scope>NUCLEOTIDE SEQUENCE [LARGE SCALE GENOMIC DNA]</scope>
    <source>
        <strain evidence="2">JA-Hopewell-2020-01-JO</strain>
        <tissue evidence="2">Whole body</tissue>
    </source>
</reference>
<keyword evidence="3" id="KW-1185">Reference proteome</keyword>
<dbReference type="PANTHER" id="PTHR21477">
    <property type="entry name" value="ZGC:172139"/>
    <property type="match status" value="1"/>
</dbReference>
<evidence type="ECO:0000313" key="2">
    <source>
        <dbReference type="EMBL" id="KAL1506662.1"/>
    </source>
</evidence>
<evidence type="ECO:0000313" key="3">
    <source>
        <dbReference type="Proteomes" id="UP001566132"/>
    </source>
</evidence>
<protein>
    <recommendedName>
        <fullName evidence="4">KIAA0930</fullName>
    </recommendedName>
</protein>
<accession>A0ABD1F375</accession>
<dbReference type="PANTHER" id="PTHR21477:SF13">
    <property type="entry name" value="KIAA0930"/>
    <property type="match status" value="1"/>
</dbReference>
<dbReference type="Proteomes" id="UP001566132">
    <property type="component" value="Unassembled WGS sequence"/>
</dbReference>
<sequence>MAFTNSSSLKAPTPLEQLLEEINFQRTKEMRQLLKDDSGFVMLQGTTYWTDLFVRHFLFQNDSTIDCDDLLFFVRKKHIKGSPRYLPKFETEVDVFRKDSKKLPIGDPDIDWEETVYLNLIIHQFEYTLTLAICTRTSPKELQVLKRHSQKVYASPSRRRMDSKGDVEEITYPHICFMVDNFDEVFHDILVRDGEMVCVELVAADKIGTVQGVIFLGSIRYDALKKVYDARQSSLGTKMAQRMTFGFFSNSSAQRCEFVRMKGPQGKGHAEMAVTKPKGSGVETPTSEPGFCATDMWDSDWEDDQDDFYLYRSQRRLSDPSANINNFVRGGWRTKLDVKARSESEGLDNWDNGISEIEAGDLRDGQIGPASTSKTNCCGCFQRRKRGSIILLEMYDRQPCTDPTNCARKAPLGPPENQCTCTPHVHSLINQSEYEMGKEKPKNKFKQRKIIGDVKTKPSKYNSEFEFADDAISLNNASLDERPPSRLSEKSNTSIARSTTESPYVTVNGKEELVCVQELKKGRGSEKKAFKKTNQDNREITDINNCVEKSSENLKSGNDDKIKVENKHFDGNSNRLSVKNIYSFCTLPKSAKKLGNKASYRNFFHKNITPPKRVTPDGTSIYYWCDVNKKHLTELGDCTYNPLWTMKGFTQTFHFWKENKRAQSVPLNAFLTYVTLPWWSIAKDILDHRENPILTF</sequence>